<feature type="domain" description="Ig-like" evidence="11">
    <location>
        <begin position="22"/>
        <end position="119"/>
    </location>
</feature>
<sequence>MGVTQWAVFVAALSLASGQRNPSISFISKETVTDIGATALLKCSVQFASESPVMWFKQASGHNVNDVPISTNNILIAQEPRFSIDREGDTVTLKISDIQESDQGTYECRVQISVRESISGTVLLAVRLKPVISDNSTRSVIVSEGETAEIACYATGFPTPEITWRRDNNFLLPTGKAIHRGNVLRMENIQKIARGTYYCVADNGVGRGSKRNVAVEVEFAPVITVPRPKVYQAMQYNMDLECLVEAYPPPSITWLKDGIVLNNNQHQMMSMFPITDQTTDSNLRTLTIEKKQYGNYTCRAANRLGTTESVVELVEAFIPVCPPACDVPGYSTNSRAPPLVLASAVLVAVLVGAVTAAGLRHH</sequence>
<dbReference type="InterPro" id="IPR051170">
    <property type="entry name" value="Neural/epithelial_adhesion"/>
</dbReference>
<keyword evidence="9" id="KW-1133">Transmembrane helix</keyword>
<evidence type="ECO:0000256" key="9">
    <source>
        <dbReference type="SAM" id="Phobius"/>
    </source>
</evidence>
<dbReference type="GO" id="GO:0043005">
    <property type="term" value="C:neuron projection"/>
    <property type="evidence" value="ECO:0007669"/>
    <property type="project" value="TreeGrafter"/>
</dbReference>
<dbReference type="InterPro" id="IPR003598">
    <property type="entry name" value="Ig_sub2"/>
</dbReference>
<evidence type="ECO:0000313" key="12">
    <source>
        <dbReference type="EMBL" id="KAF0314288.1"/>
    </source>
</evidence>
<dbReference type="SMART" id="SM00408">
    <property type="entry name" value="IGc2"/>
    <property type="match status" value="3"/>
</dbReference>
<dbReference type="InterPro" id="IPR036179">
    <property type="entry name" value="Ig-like_dom_sf"/>
</dbReference>
<dbReference type="SMART" id="SM00409">
    <property type="entry name" value="IG"/>
    <property type="match status" value="3"/>
</dbReference>
<keyword evidence="7" id="KW-0325">Glycoprotein</keyword>
<dbReference type="InterPro" id="IPR013783">
    <property type="entry name" value="Ig-like_fold"/>
</dbReference>
<evidence type="ECO:0000256" key="3">
    <source>
        <dbReference type="ARBA" id="ARBA00022729"/>
    </source>
</evidence>
<evidence type="ECO:0000259" key="11">
    <source>
        <dbReference type="PROSITE" id="PS50835"/>
    </source>
</evidence>
<protein>
    <submittedName>
        <fullName evidence="12">Lachesin</fullName>
    </submittedName>
</protein>
<feature type="signal peptide" evidence="10">
    <location>
        <begin position="1"/>
        <end position="18"/>
    </location>
</feature>
<dbReference type="Proteomes" id="UP000440578">
    <property type="component" value="Unassembled WGS sequence"/>
</dbReference>
<evidence type="ECO:0000313" key="13">
    <source>
        <dbReference type="Proteomes" id="UP000440578"/>
    </source>
</evidence>
<dbReference type="FunFam" id="2.60.40.10:FF:000328">
    <property type="entry name" value="CLUMA_CG000981, isoform A"/>
    <property type="match status" value="1"/>
</dbReference>
<feature type="chain" id="PRO_5025592865" evidence="10">
    <location>
        <begin position="19"/>
        <end position="362"/>
    </location>
</feature>
<evidence type="ECO:0000256" key="4">
    <source>
        <dbReference type="ARBA" id="ARBA00022737"/>
    </source>
</evidence>
<evidence type="ECO:0000256" key="7">
    <source>
        <dbReference type="ARBA" id="ARBA00023180"/>
    </source>
</evidence>
<feature type="transmembrane region" description="Helical" evidence="9">
    <location>
        <begin position="339"/>
        <end position="359"/>
    </location>
</feature>
<dbReference type="AlphaFoldDB" id="A0A6A4XG09"/>
<dbReference type="EMBL" id="VIIS01000034">
    <property type="protein sequence ID" value="KAF0314288.1"/>
    <property type="molecule type" value="Genomic_DNA"/>
</dbReference>
<reference evidence="12 13" key="1">
    <citation type="submission" date="2019-07" db="EMBL/GenBank/DDBJ databases">
        <title>Draft genome assembly of a fouling barnacle, Amphibalanus amphitrite (Darwin, 1854): The first reference genome for Thecostraca.</title>
        <authorList>
            <person name="Kim W."/>
        </authorList>
    </citation>
    <scope>NUCLEOTIDE SEQUENCE [LARGE SCALE GENOMIC DNA]</scope>
    <source>
        <strain evidence="12">SNU_AA5</strain>
        <tissue evidence="12">Soma without cirri and trophi</tissue>
    </source>
</reference>
<feature type="domain" description="Ig-like" evidence="11">
    <location>
        <begin position="221"/>
        <end position="314"/>
    </location>
</feature>
<dbReference type="Gene3D" id="2.60.40.10">
    <property type="entry name" value="Immunoglobulins"/>
    <property type="match status" value="3"/>
</dbReference>
<dbReference type="OrthoDB" id="10010359at2759"/>
<proteinExistence type="predicted"/>
<dbReference type="PROSITE" id="PS50835">
    <property type="entry name" value="IG_LIKE"/>
    <property type="match status" value="3"/>
</dbReference>
<keyword evidence="5 9" id="KW-0472">Membrane</keyword>
<dbReference type="SUPFAM" id="SSF48726">
    <property type="entry name" value="Immunoglobulin"/>
    <property type="match status" value="3"/>
</dbReference>
<dbReference type="CDD" id="cd00096">
    <property type="entry name" value="Ig"/>
    <property type="match status" value="2"/>
</dbReference>
<keyword evidence="8" id="KW-0393">Immunoglobulin domain</keyword>
<dbReference type="InterPro" id="IPR013098">
    <property type="entry name" value="Ig_I-set"/>
</dbReference>
<evidence type="ECO:0000256" key="8">
    <source>
        <dbReference type="ARBA" id="ARBA00023319"/>
    </source>
</evidence>
<accession>A0A6A4XG09</accession>
<feature type="domain" description="Ig-like" evidence="11">
    <location>
        <begin position="130"/>
        <end position="216"/>
    </location>
</feature>
<keyword evidence="2" id="KW-1003">Cell membrane</keyword>
<keyword evidence="13" id="KW-1185">Reference proteome</keyword>
<evidence type="ECO:0000256" key="1">
    <source>
        <dbReference type="ARBA" id="ARBA00004236"/>
    </source>
</evidence>
<evidence type="ECO:0000256" key="10">
    <source>
        <dbReference type="SAM" id="SignalP"/>
    </source>
</evidence>
<dbReference type="GO" id="GO:0005886">
    <property type="term" value="C:plasma membrane"/>
    <property type="evidence" value="ECO:0007669"/>
    <property type="project" value="UniProtKB-SubCell"/>
</dbReference>
<dbReference type="PANTHER" id="PTHR12231:SF220">
    <property type="entry name" value="LACHESIN"/>
    <property type="match status" value="1"/>
</dbReference>
<keyword evidence="6" id="KW-1015">Disulfide bond</keyword>
<gene>
    <name evidence="12" type="primary">LAC_6</name>
    <name evidence="12" type="ORF">FJT64_015267</name>
</gene>
<dbReference type="InterPro" id="IPR003599">
    <property type="entry name" value="Ig_sub"/>
</dbReference>
<comment type="subcellular location">
    <subcellularLocation>
        <location evidence="1">Cell membrane</location>
    </subcellularLocation>
</comment>
<organism evidence="12 13">
    <name type="scientific">Amphibalanus amphitrite</name>
    <name type="common">Striped barnacle</name>
    <name type="synonym">Balanus amphitrite</name>
    <dbReference type="NCBI Taxonomy" id="1232801"/>
    <lineage>
        <taxon>Eukaryota</taxon>
        <taxon>Metazoa</taxon>
        <taxon>Ecdysozoa</taxon>
        <taxon>Arthropoda</taxon>
        <taxon>Crustacea</taxon>
        <taxon>Multicrustacea</taxon>
        <taxon>Cirripedia</taxon>
        <taxon>Thoracica</taxon>
        <taxon>Thoracicalcarea</taxon>
        <taxon>Balanomorpha</taxon>
        <taxon>Balanoidea</taxon>
        <taxon>Balanidae</taxon>
        <taxon>Amphibalaninae</taxon>
        <taxon>Amphibalanus</taxon>
    </lineage>
</organism>
<dbReference type="Pfam" id="PF07679">
    <property type="entry name" value="I-set"/>
    <property type="match status" value="1"/>
</dbReference>
<keyword evidence="9" id="KW-0812">Transmembrane</keyword>
<name>A0A6A4XG09_AMPAM</name>
<evidence type="ECO:0000256" key="5">
    <source>
        <dbReference type="ARBA" id="ARBA00023136"/>
    </source>
</evidence>
<dbReference type="PANTHER" id="PTHR12231">
    <property type="entry name" value="CTX-RELATED TYPE I TRANSMEMBRANE PROTEIN"/>
    <property type="match status" value="1"/>
</dbReference>
<keyword evidence="4" id="KW-0677">Repeat</keyword>
<dbReference type="InterPro" id="IPR007110">
    <property type="entry name" value="Ig-like_dom"/>
</dbReference>
<evidence type="ECO:0000256" key="2">
    <source>
        <dbReference type="ARBA" id="ARBA00022475"/>
    </source>
</evidence>
<comment type="caution">
    <text evidence="12">The sequence shown here is derived from an EMBL/GenBank/DDBJ whole genome shotgun (WGS) entry which is preliminary data.</text>
</comment>
<evidence type="ECO:0000256" key="6">
    <source>
        <dbReference type="ARBA" id="ARBA00023157"/>
    </source>
</evidence>
<dbReference type="Pfam" id="PF13927">
    <property type="entry name" value="Ig_3"/>
    <property type="match status" value="2"/>
</dbReference>
<keyword evidence="3 10" id="KW-0732">Signal</keyword>